<dbReference type="Pfam" id="PF14529">
    <property type="entry name" value="Exo_endo_phos_2"/>
    <property type="match status" value="1"/>
</dbReference>
<comment type="caution">
    <text evidence="2">The sequence shown here is derived from an EMBL/GenBank/DDBJ whole genome shotgun (WGS) entry which is preliminary data.</text>
</comment>
<feature type="domain" description="Endonuclease/exonuclease/phosphatase" evidence="1">
    <location>
        <begin position="100"/>
        <end position="182"/>
    </location>
</feature>
<name>A0A4Y2V2V3_ARAVE</name>
<protein>
    <recommendedName>
        <fullName evidence="1">Endonuclease/exonuclease/phosphatase domain-containing protein</fullName>
    </recommendedName>
</protein>
<evidence type="ECO:0000313" key="2">
    <source>
        <dbReference type="EMBL" id="GBO19535.1"/>
    </source>
</evidence>
<accession>A0A4Y2V2V3</accession>
<evidence type="ECO:0000313" key="3">
    <source>
        <dbReference type="Proteomes" id="UP000499080"/>
    </source>
</evidence>
<proteinExistence type="predicted"/>
<dbReference type="PANTHER" id="PTHR33273">
    <property type="entry name" value="DOMAIN-CONTAINING PROTEIN, PUTATIVE-RELATED"/>
    <property type="match status" value="1"/>
</dbReference>
<dbReference type="Proteomes" id="UP000499080">
    <property type="component" value="Unassembled WGS sequence"/>
</dbReference>
<dbReference type="PANTHER" id="PTHR33273:SF4">
    <property type="entry name" value="ENDONUCLEASE_EXONUCLEASE_PHOSPHATASE DOMAIN-CONTAINING PROTEIN"/>
    <property type="match status" value="1"/>
</dbReference>
<keyword evidence="3" id="KW-1185">Reference proteome</keyword>
<sequence>MASKSFSLVFRCAHLNLNHTRRVNIQLAQDITRFSYDLVNDPYVFENRISEFPLHFRKFHHNCKPLAGIIVSNSDYKVFPLLIDRNIVAVEIVFGNELLVLISIYCLPNANIENDLAVLQSLILNNGQKKILIFGDFNATSPLWGKRGMGDRGRKVADLVFNNDLFIVNNSDSPPSYWTSGKKLDRFGIS</sequence>
<dbReference type="Gene3D" id="3.60.10.10">
    <property type="entry name" value="Endonuclease/exonuclease/phosphatase"/>
    <property type="match status" value="1"/>
</dbReference>
<organism evidence="2 3">
    <name type="scientific">Araneus ventricosus</name>
    <name type="common">Orbweaver spider</name>
    <name type="synonym">Epeira ventricosa</name>
    <dbReference type="NCBI Taxonomy" id="182803"/>
    <lineage>
        <taxon>Eukaryota</taxon>
        <taxon>Metazoa</taxon>
        <taxon>Ecdysozoa</taxon>
        <taxon>Arthropoda</taxon>
        <taxon>Chelicerata</taxon>
        <taxon>Arachnida</taxon>
        <taxon>Araneae</taxon>
        <taxon>Araneomorphae</taxon>
        <taxon>Entelegynae</taxon>
        <taxon>Araneoidea</taxon>
        <taxon>Araneidae</taxon>
        <taxon>Araneus</taxon>
    </lineage>
</organism>
<dbReference type="OrthoDB" id="6437038at2759"/>
<dbReference type="InterPro" id="IPR005135">
    <property type="entry name" value="Endo/exonuclease/phosphatase"/>
</dbReference>
<evidence type="ECO:0000259" key="1">
    <source>
        <dbReference type="Pfam" id="PF14529"/>
    </source>
</evidence>
<reference evidence="2 3" key="1">
    <citation type="journal article" date="2019" name="Sci. Rep.">
        <title>Orb-weaving spider Araneus ventricosus genome elucidates the spidroin gene catalogue.</title>
        <authorList>
            <person name="Kono N."/>
            <person name="Nakamura H."/>
            <person name="Ohtoshi R."/>
            <person name="Moran D.A.P."/>
            <person name="Shinohara A."/>
            <person name="Yoshida Y."/>
            <person name="Fujiwara M."/>
            <person name="Mori M."/>
            <person name="Tomita M."/>
            <person name="Arakawa K."/>
        </authorList>
    </citation>
    <scope>NUCLEOTIDE SEQUENCE [LARGE SCALE GENOMIC DNA]</scope>
</reference>
<dbReference type="SUPFAM" id="SSF56219">
    <property type="entry name" value="DNase I-like"/>
    <property type="match status" value="1"/>
</dbReference>
<gene>
    <name evidence="2" type="ORF">AVEN_226818_1</name>
</gene>
<dbReference type="GO" id="GO:0003824">
    <property type="term" value="F:catalytic activity"/>
    <property type="evidence" value="ECO:0007669"/>
    <property type="project" value="InterPro"/>
</dbReference>
<dbReference type="AlphaFoldDB" id="A0A4Y2V2V3"/>
<dbReference type="EMBL" id="BGPR01043022">
    <property type="protein sequence ID" value="GBO19535.1"/>
    <property type="molecule type" value="Genomic_DNA"/>
</dbReference>
<dbReference type="InterPro" id="IPR036691">
    <property type="entry name" value="Endo/exonu/phosph_ase_sf"/>
</dbReference>